<evidence type="ECO:0000256" key="3">
    <source>
        <dbReference type="ARBA" id="ARBA00023002"/>
    </source>
</evidence>
<dbReference type="EMBL" id="JPVN01000002">
    <property type="protein sequence ID" value="KGR80252.1"/>
    <property type="molecule type" value="Genomic_DNA"/>
</dbReference>
<keyword evidence="1" id="KW-0285">Flavoprotein</keyword>
<dbReference type="InterPro" id="IPR024674">
    <property type="entry name" value="HpaB/PvcC/4-BUDH_N"/>
</dbReference>
<evidence type="ECO:0000313" key="8">
    <source>
        <dbReference type="Proteomes" id="UP000030416"/>
    </source>
</evidence>
<dbReference type="GO" id="GO:0050660">
    <property type="term" value="F:flavin adenine dinucleotide binding"/>
    <property type="evidence" value="ECO:0007669"/>
    <property type="project" value="InterPro"/>
</dbReference>
<dbReference type="RefSeq" id="WP_036182473.1">
    <property type="nucleotide sequence ID" value="NZ_AVDA01000002.1"/>
</dbReference>
<dbReference type="GO" id="GO:0016627">
    <property type="term" value="F:oxidoreductase activity, acting on the CH-CH group of donors"/>
    <property type="evidence" value="ECO:0007669"/>
    <property type="project" value="InterPro"/>
</dbReference>
<evidence type="ECO:0000256" key="1">
    <source>
        <dbReference type="ARBA" id="ARBA00022630"/>
    </source>
</evidence>
<feature type="domain" description="HpaB/PvcC/4-BUDH C-terminal" evidence="5">
    <location>
        <begin position="280"/>
        <end position="477"/>
    </location>
</feature>
<dbReference type="GO" id="GO:0010124">
    <property type="term" value="P:phenylacetate catabolic process"/>
    <property type="evidence" value="ECO:0007669"/>
    <property type="project" value="InterPro"/>
</dbReference>
<dbReference type="STRING" id="1384049.CD29_02540"/>
<feature type="domain" description="HpaB/PvcC/4-BUDH N-terminal" evidence="6">
    <location>
        <begin position="6"/>
        <end position="271"/>
    </location>
</feature>
<dbReference type="SUPFAM" id="SSF56645">
    <property type="entry name" value="Acyl-CoA dehydrogenase NM domain-like"/>
    <property type="match status" value="1"/>
</dbReference>
<gene>
    <name evidence="7" type="ORF">CD29_02540</name>
</gene>
<evidence type="ECO:0000313" key="7">
    <source>
        <dbReference type="EMBL" id="KGR80252.1"/>
    </source>
</evidence>
<feature type="binding site" evidence="4">
    <location>
        <begin position="156"/>
        <end position="159"/>
    </location>
    <ligand>
        <name>FAD</name>
        <dbReference type="ChEBI" id="CHEBI:57692"/>
    </ligand>
</feature>
<dbReference type="InterPro" id="IPR009100">
    <property type="entry name" value="AcylCoA_DH/oxidase_NM_dom_sf"/>
</dbReference>
<evidence type="ECO:0000259" key="6">
    <source>
        <dbReference type="Pfam" id="PF11794"/>
    </source>
</evidence>
<accession>A0A0A3IZM1</accession>
<dbReference type="NCBIfam" id="TIGR02309">
    <property type="entry name" value="HpaB-1"/>
    <property type="match status" value="1"/>
</dbReference>
<dbReference type="OrthoDB" id="9785230at2"/>
<feature type="binding site" evidence="4">
    <location>
        <begin position="452"/>
        <end position="455"/>
    </location>
    <ligand>
        <name>FAD</name>
        <dbReference type="ChEBI" id="CHEBI:57692"/>
    </ligand>
</feature>
<dbReference type="InterPro" id="IPR036250">
    <property type="entry name" value="AcylCo_DH-like_C"/>
</dbReference>
<keyword evidence="8" id="KW-1185">Reference proteome</keyword>
<name>A0A0A3IZM1_9BACL</name>
<keyword evidence="7" id="KW-0503">Monooxygenase</keyword>
<evidence type="ECO:0000256" key="4">
    <source>
        <dbReference type="PIRSR" id="PIRSR000331-2"/>
    </source>
</evidence>
<dbReference type="Gene3D" id="1.10.3140.10">
    <property type="entry name" value="4-hydroxybutyryl-coa dehydratase, domain 1"/>
    <property type="match status" value="1"/>
</dbReference>
<keyword evidence="3" id="KW-0560">Oxidoreductase</keyword>
<feature type="binding site" evidence="4">
    <location>
        <position position="193"/>
    </location>
    <ligand>
        <name>FAD</name>
        <dbReference type="ChEBI" id="CHEBI:57692"/>
    </ligand>
</feature>
<dbReference type="InterPro" id="IPR024719">
    <property type="entry name" value="HpaB/PvcC/4-BUDH_C"/>
</dbReference>
<dbReference type="InterPro" id="IPR004925">
    <property type="entry name" value="HpaB/PvcC/4-BUDH"/>
</dbReference>
<dbReference type="Gene3D" id="1.20.140.10">
    <property type="entry name" value="Butyryl-CoA Dehydrogenase, subunit A, domain 3"/>
    <property type="match status" value="1"/>
</dbReference>
<dbReference type="InterPro" id="IPR046373">
    <property type="entry name" value="Acyl-CoA_Oxase/DH_mid-dom_sf"/>
</dbReference>
<dbReference type="Gene3D" id="2.40.110.10">
    <property type="entry name" value="Butyryl-CoA Dehydrogenase, subunit A, domain 2"/>
    <property type="match status" value="1"/>
</dbReference>
<protein>
    <submittedName>
        <fullName evidence="7">4-hydroxyphenylacetate 3-monooxygenase</fullName>
    </submittedName>
</protein>
<dbReference type="PIRSF" id="PIRSF000331">
    <property type="entry name" value="HpaA_HpaB"/>
    <property type="match status" value="1"/>
</dbReference>
<evidence type="ECO:0000256" key="2">
    <source>
        <dbReference type="ARBA" id="ARBA00022827"/>
    </source>
</evidence>
<comment type="caution">
    <text evidence="7">The sequence shown here is derived from an EMBL/GenBank/DDBJ whole genome shotgun (WGS) entry which is preliminary data.</text>
</comment>
<proteinExistence type="predicted"/>
<organism evidence="7 8">
    <name type="scientific">Ureibacillus manganicus DSM 26584</name>
    <dbReference type="NCBI Taxonomy" id="1384049"/>
    <lineage>
        <taxon>Bacteria</taxon>
        <taxon>Bacillati</taxon>
        <taxon>Bacillota</taxon>
        <taxon>Bacilli</taxon>
        <taxon>Bacillales</taxon>
        <taxon>Caryophanaceae</taxon>
        <taxon>Ureibacillus</taxon>
    </lineage>
</organism>
<dbReference type="GO" id="GO:0016712">
    <property type="term" value="F:oxidoreductase activity, acting on paired donors, with incorporation or reduction of molecular oxygen, reduced flavin or flavoprotein as one donor, and incorporation of one atom of oxygen"/>
    <property type="evidence" value="ECO:0007669"/>
    <property type="project" value="InterPro"/>
</dbReference>
<reference evidence="7 8" key="1">
    <citation type="submission" date="2014-02" db="EMBL/GenBank/DDBJ databases">
        <title>Draft genome sequence of Lysinibacillus manganicus DSM 26584T.</title>
        <authorList>
            <person name="Zhang F."/>
            <person name="Wang G."/>
            <person name="Zhang L."/>
        </authorList>
    </citation>
    <scope>NUCLEOTIDE SEQUENCE [LARGE SCALE GENOMIC DNA]</scope>
    <source>
        <strain evidence="7 8">DSM 26584</strain>
    </source>
</reference>
<dbReference type="SUPFAM" id="SSF47203">
    <property type="entry name" value="Acyl-CoA dehydrogenase C-terminal domain-like"/>
    <property type="match status" value="1"/>
</dbReference>
<dbReference type="Proteomes" id="UP000030416">
    <property type="component" value="Unassembled WGS sequence"/>
</dbReference>
<evidence type="ECO:0000259" key="5">
    <source>
        <dbReference type="Pfam" id="PF03241"/>
    </source>
</evidence>
<dbReference type="PANTHER" id="PTHR36117:SF3">
    <property type="entry name" value="4-HYDROXYPHENYLACETATE 3-MONOOXYGENASE-RELATED"/>
    <property type="match status" value="1"/>
</dbReference>
<dbReference type="Pfam" id="PF03241">
    <property type="entry name" value="HpaB"/>
    <property type="match status" value="1"/>
</dbReference>
<keyword evidence="2 4" id="KW-0274">FAD</keyword>
<sequence length="484" mass="55434">MGAINGKEFIDRINKLKPEIWLNGEKIDELISEHHAFKGFMQSKASLYDLQHDDKVKDEMTFPSPLTGDAVGLSYLQPKTIEDLRKKRKMMEHWAKATNGIMGRTPDYLNSVLMSFACCANYLEGKENCFPNNLRSFFEYARENDISLTHTFISPQVNRSQIYIENSKEPIAAKVVGENEQGIIIKGARLLATQGGLTDEVLVFSVGRFLFNEDEAFAFAIPSNTQGLKFIFRDTFLGGESNFDHPLSSRYEEMDSVVVFDNVLVPWDRVFYYNNAEVAEEFTQQSAFHHYAKHQVLTRQIVKTEFLLGIAELIVDTINISEFQHVQEKLSEMIIGLETMKALLEKAENDATLDEWGFIRPNIIPLKVASNVFPKIYPRFTEIIQLISASGIITLPTEKAFTSEISRDLSLYLQGANRSALDRVKIFRLAWDLTMSSFGTRQTQYERYFFGDPIRIASDLYKSYPKEKYVNTVSQFLILNIEDK</sequence>
<dbReference type="InterPro" id="IPR012687">
    <property type="entry name" value="HpaB_Deino-type"/>
</dbReference>
<dbReference type="AlphaFoldDB" id="A0A0A3IZM1"/>
<dbReference type="Pfam" id="PF11794">
    <property type="entry name" value="HpaB_N"/>
    <property type="match status" value="1"/>
</dbReference>
<dbReference type="PANTHER" id="PTHR36117">
    <property type="entry name" value="4-HYDROXYPHENYLACETATE 3-MONOOXYGENASE-RELATED"/>
    <property type="match status" value="1"/>
</dbReference>
<dbReference type="eggNOG" id="COG2368">
    <property type="taxonomic scope" value="Bacteria"/>
</dbReference>